<dbReference type="InterPro" id="IPR043964">
    <property type="entry name" value="P-loop_TraG"/>
</dbReference>
<comment type="caution">
    <text evidence="2">The sequence shown here is derived from an EMBL/GenBank/DDBJ whole genome shotgun (WGS) entry which is preliminary data.</text>
</comment>
<evidence type="ECO:0000259" key="1">
    <source>
        <dbReference type="Pfam" id="PF19044"/>
    </source>
</evidence>
<dbReference type="Gene3D" id="3.40.50.300">
    <property type="entry name" value="P-loop containing nucleotide triphosphate hydrolases"/>
    <property type="match status" value="1"/>
</dbReference>
<name>A0A4V2PRE1_9BACT</name>
<reference evidence="2 3" key="1">
    <citation type="submission" date="2019-03" db="EMBL/GenBank/DDBJ databases">
        <title>Genomic Encyclopedia of Type Strains, Phase IV (KMG-IV): sequencing the most valuable type-strain genomes for metagenomic binning, comparative biology and taxonomic classification.</title>
        <authorList>
            <person name="Goeker M."/>
        </authorList>
    </citation>
    <scope>NUCLEOTIDE SEQUENCE [LARGE SCALE GENOMIC DNA]</scope>
    <source>
        <strain evidence="2 3">DSM 24984</strain>
    </source>
</reference>
<dbReference type="Proteomes" id="UP000294614">
    <property type="component" value="Unassembled WGS sequence"/>
</dbReference>
<keyword evidence="3" id="KW-1185">Reference proteome</keyword>
<protein>
    <submittedName>
        <fullName evidence="2">Conjugal transfer ATP-binding protein TraC</fullName>
    </submittedName>
</protein>
<dbReference type="PANTHER" id="PTHR38467">
    <property type="match status" value="1"/>
</dbReference>
<keyword evidence="2" id="KW-0547">Nucleotide-binding</keyword>
<feature type="domain" description="TraG P-loop" evidence="1">
    <location>
        <begin position="446"/>
        <end position="522"/>
    </location>
</feature>
<dbReference type="AlphaFoldDB" id="A0A4V2PRE1"/>
<dbReference type="OrthoDB" id="9816422at2"/>
<evidence type="ECO:0000313" key="3">
    <source>
        <dbReference type="Proteomes" id="UP000294614"/>
    </source>
</evidence>
<dbReference type="PANTHER" id="PTHR38467:SF1">
    <property type="entry name" value="CONJUGATIVE TRANSFER: ASSEMBLY"/>
    <property type="match status" value="1"/>
</dbReference>
<dbReference type="InterPro" id="IPR025955">
    <property type="entry name" value="TraC/Conjuga_ATPase"/>
</dbReference>
<proteinExistence type="predicted"/>
<dbReference type="InterPro" id="IPR053155">
    <property type="entry name" value="F-pilin_assembly_TraC"/>
</dbReference>
<dbReference type="Gene3D" id="1.10.8.730">
    <property type="match status" value="1"/>
</dbReference>
<accession>A0A4V2PRE1</accession>
<gene>
    <name evidence="2" type="ORF">C8D98_2643</name>
</gene>
<keyword evidence="2" id="KW-0067">ATP-binding</keyword>
<dbReference type="RefSeq" id="WP_132874610.1">
    <property type="nucleotide sequence ID" value="NZ_SMGG01000007.1"/>
</dbReference>
<dbReference type="InterPro" id="IPR027417">
    <property type="entry name" value="P-loop_NTPase"/>
</dbReference>
<dbReference type="SUPFAM" id="SSF52540">
    <property type="entry name" value="P-loop containing nucleoside triphosphate hydrolases"/>
    <property type="match status" value="1"/>
</dbReference>
<feature type="domain" description="TraG P-loop" evidence="1">
    <location>
        <begin position="642"/>
        <end position="881"/>
    </location>
</feature>
<dbReference type="GO" id="GO:0005524">
    <property type="term" value="F:ATP binding"/>
    <property type="evidence" value="ECO:0007669"/>
    <property type="project" value="UniProtKB-KW"/>
</dbReference>
<sequence length="931" mass="106004">MLSCIKEFFQGIHGGLEKMDIDLTRQKFSDLLPWVSYDEETRHYFLKDGSVGWIWECNPVLFAGDSIFDTISSLLRSQMPHHTVFQFMLYADSYINEIVYAYKDLRDAAKEDLYKEVTENYTNFLNDGLKGMWQLSGTPLRNFRLFISIKVPVKSDVSNIKSYLVEIQKYSDVISNVAEGLKSLNPKPLKPDMLITSMYRLCNPELNPDRYQNHVDEMPICKQIIFADTEIERQKYSIRFGNKFFGVITPKKLPRNIDNMFANDLAGFITRGATAIENDINQIQCPYVFTVNIITDSNLRSKLGAKALHNSTTARGAAKEGNMDSMMVSTGNRREENMWVANQYEEGNTFLHIIPQLMLICDSEEDLTAKLNRTKAFWNTCGVETQSELDYMLHVLFVSALPCGLYSKVINEMERNFIVDTNAAALSAPIQAAFKGVGEPVLLYIDRRGQPVTLDIFNTGKNKNFYVTGGTGAGKSFFMNDFTNSYRSIDSRFRIITVCDSYRKTCYLSDGQYIEHEEEGMIINFFSEAGTMFGILTEGVGYGDIMLAPGSIVEVAEISESFCKIVVKVGEHEEVLVIPPQQFRNLHYELDGDTLNMLTGIIASMASSRTGEMLGEDEVVILETAIRAVYARKNRDTNIDDLLDYLNSMNSNTDLRAQFHVQTAYKLMLRLEKYSSKGTYGKYFNGKSTISMKKDMVVVDLTKTPEDLRKVFVLAFANIIEQEIYKGDRKKQQFVVLDESWQTLSENPYAKRFVEGLYRKARKYNASVGIITQSLDDLHEKGKLGLLGDVITSQSDFSFALYDENFRKAKDLGVLKVTDFEFINLIEKIPKDALPRYSEIFVRTPHGNTIVRLIVDEYKYFLNTSDPKDYLFIREQVEKFINKGFSKKEAMRDAVKYCAELAKQLGGIGAFKKYLLQHKGAGDEAGVRHDS</sequence>
<dbReference type="Pfam" id="PF11130">
    <property type="entry name" value="TraC_F_IV"/>
    <property type="match status" value="1"/>
</dbReference>
<evidence type="ECO:0000313" key="2">
    <source>
        <dbReference type="EMBL" id="TCK58441.1"/>
    </source>
</evidence>
<organism evidence="2 3">
    <name type="scientific">Seleniivibrio woodruffii</name>
    <dbReference type="NCBI Taxonomy" id="1078050"/>
    <lineage>
        <taxon>Bacteria</taxon>
        <taxon>Pseudomonadati</taxon>
        <taxon>Deferribacterota</taxon>
        <taxon>Deferribacteres</taxon>
        <taxon>Deferribacterales</taxon>
        <taxon>Geovibrionaceae</taxon>
        <taxon>Seleniivibrio</taxon>
    </lineage>
</organism>
<dbReference type="Pfam" id="PF19044">
    <property type="entry name" value="P-loop_TraG"/>
    <property type="match status" value="2"/>
</dbReference>
<dbReference type="EMBL" id="SMGG01000007">
    <property type="protein sequence ID" value="TCK58441.1"/>
    <property type="molecule type" value="Genomic_DNA"/>
</dbReference>